<accession>A0AAE1WQZ9</accession>
<evidence type="ECO:0000256" key="1">
    <source>
        <dbReference type="SAM" id="Coils"/>
    </source>
</evidence>
<dbReference type="AlphaFoldDB" id="A0AAE1WQZ9"/>
<proteinExistence type="predicted"/>
<comment type="caution">
    <text evidence="2">The sequence shown here is derived from an EMBL/GenBank/DDBJ whole genome shotgun (WGS) entry which is preliminary data.</text>
</comment>
<reference evidence="2" key="1">
    <citation type="submission" date="2020-06" db="EMBL/GenBank/DDBJ databases">
        <authorList>
            <person name="Li T."/>
            <person name="Hu X."/>
            <person name="Zhang T."/>
            <person name="Song X."/>
            <person name="Zhang H."/>
            <person name="Dai N."/>
            <person name="Sheng W."/>
            <person name="Hou X."/>
            <person name="Wei L."/>
        </authorList>
    </citation>
    <scope>NUCLEOTIDE SEQUENCE</scope>
    <source>
        <strain evidence="2">K16</strain>
        <tissue evidence="2">Leaf</tissue>
    </source>
</reference>
<dbReference type="EMBL" id="JACGWL010000007">
    <property type="protein sequence ID" value="KAK4397900.1"/>
    <property type="molecule type" value="Genomic_DNA"/>
</dbReference>
<evidence type="ECO:0000313" key="2">
    <source>
        <dbReference type="EMBL" id="KAK4397900.1"/>
    </source>
</evidence>
<gene>
    <name evidence="2" type="ORF">Sango_1265500</name>
</gene>
<reference evidence="2" key="2">
    <citation type="journal article" date="2024" name="Plant">
        <title>Genomic evolution and insights into agronomic trait innovations of Sesamum species.</title>
        <authorList>
            <person name="Miao H."/>
            <person name="Wang L."/>
            <person name="Qu L."/>
            <person name="Liu H."/>
            <person name="Sun Y."/>
            <person name="Le M."/>
            <person name="Wang Q."/>
            <person name="Wei S."/>
            <person name="Zheng Y."/>
            <person name="Lin W."/>
            <person name="Duan Y."/>
            <person name="Cao H."/>
            <person name="Xiong S."/>
            <person name="Wang X."/>
            <person name="Wei L."/>
            <person name="Li C."/>
            <person name="Ma Q."/>
            <person name="Ju M."/>
            <person name="Zhao R."/>
            <person name="Li G."/>
            <person name="Mu C."/>
            <person name="Tian Q."/>
            <person name="Mei H."/>
            <person name="Zhang T."/>
            <person name="Gao T."/>
            <person name="Zhang H."/>
        </authorList>
    </citation>
    <scope>NUCLEOTIDE SEQUENCE</scope>
    <source>
        <strain evidence="2">K16</strain>
    </source>
</reference>
<keyword evidence="3" id="KW-1185">Reference proteome</keyword>
<organism evidence="2 3">
    <name type="scientific">Sesamum angolense</name>
    <dbReference type="NCBI Taxonomy" id="2727404"/>
    <lineage>
        <taxon>Eukaryota</taxon>
        <taxon>Viridiplantae</taxon>
        <taxon>Streptophyta</taxon>
        <taxon>Embryophyta</taxon>
        <taxon>Tracheophyta</taxon>
        <taxon>Spermatophyta</taxon>
        <taxon>Magnoliopsida</taxon>
        <taxon>eudicotyledons</taxon>
        <taxon>Gunneridae</taxon>
        <taxon>Pentapetalae</taxon>
        <taxon>asterids</taxon>
        <taxon>lamiids</taxon>
        <taxon>Lamiales</taxon>
        <taxon>Pedaliaceae</taxon>
        <taxon>Sesamum</taxon>
    </lineage>
</organism>
<feature type="coiled-coil region" evidence="1">
    <location>
        <begin position="355"/>
        <end position="410"/>
    </location>
</feature>
<evidence type="ECO:0008006" key="4">
    <source>
        <dbReference type="Google" id="ProtNLM"/>
    </source>
</evidence>
<evidence type="ECO:0000313" key="3">
    <source>
        <dbReference type="Proteomes" id="UP001289374"/>
    </source>
</evidence>
<name>A0AAE1WQZ9_9LAMI</name>
<dbReference type="Proteomes" id="UP001289374">
    <property type="component" value="Unassembled WGS sequence"/>
</dbReference>
<keyword evidence="1" id="KW-0175">Coiled coil</keyword>
<protein>
    <recommendedName>
        <fullName evidence="4">Aminotransferase-like plant mobile domain-containing protein</fullName>
    </recommendedName>
</protein>
<sequence length="442" mass="49535">MPMIIDAPIETVQPKSSHNPLGDIAIHERWSTADEALFANLCIERGLKEEVYLAAYLACWLCVFVLPSKDVNSIRPSTFNMESLMASGRRVASMCEGLNTIATSPKPASTSPSIPIHFVYAWEVQSIMTHEQHASEYIRPSSSRGLANMLVKEGPFKFVDDGNAEELDQNYFFAICSSYLTLCQDDKFIIEPYSPHRFRHQFGPKSIKITLKCKTNEDKQVDSGENNPPHVFVPPVVIKCDSQAAVVEASKGKEFLQKLWSGLLVKISNTPVDFLSSIEDDVYLIPESMKSFHKFNVSKVEESLNTFFVKVGDYDKARSLSSEKLSPSFHKQQLKKAKARVQDVQAKASVEASKVQSAMNELEHIEKEIIALKGRRTNLRATLKGKKQLNHDAQAKVHEVKKDIAALESTDPLDHVIMENLEPSRASLEILKKDLKSLNPFA</sequence>
<dbReference type="PANTHER" id="PTHR36607:SF20">
    <property type="entry name" value="AMINOTRANSFERASE-LIKE PLANT MOBILE DOMAIN-CONTAINING PROTEIN"/>
    <property type="match status" value="1"/>
</dbReference>
<dbReference type="PANTHER" id="PTHR36607">
    <property type="entry name" value="1,2-DIHYDROXY-3-KETO-5-METHYLTHIOPENTENE DIOXYGENASE 4"/>
    <property type="match status" value="1"/>
</dbReference>